<keyword evidence="6" id="KW-0732">Signal</keyword>
<dbReference type="PROSITE" id="PS00107">
    <property type="entry name" value="PROTEIN_KINASE_ATP"/>
    <property type="match status" value="1"/>
</dbReference>
<dbReference type="InterPro" id="IPR021820">
    <property type="entry name" value="S-locus_recpt_kinase_C"/>
</dbReference>
<dbReference type="Gene3D" id="3.50.4.10">
    <property type="entry name" value="Hepatocyte Growth Factor"/>
    <property type="match status" value="1"/>
</dbReference>
<dbReference type="Pfam" id="PF11883">
    <property type="entry name" value="DUF3403"/>
    <property type="match status" value="1"/>
</dbReference>
<keyword evidence="19" id="KW-1185">Reference proteome</keyword>
<dbReference type="SUPFAM" id="SSF56112">
    <property type="entry name" value="Protein kinase-like (PK-like)"/>
    <property type="match status" value="2"/>
</dbReference>
<evidence type="ECO:0000313" key="19">
    <source>
        <dbReference type="Proteomes" id="UP000228380"/>
    </source>
</evidence>
<dbReference type="FunFam" id="1.10.510.10:FF:000060">
    <property type="entry name" value="G-type lectin S-receptor-like serine/threonine-protein kinase"/>
    <property type="match status" value="2"/>
</dbReference>
<keyword evidence="13" id="KW-0325">Glycoprotein</keyword>
<dbReference type="InterPro" id="IPR003609">
    <property type="entry name" value="Pan_app"/>
</dbReference>
<dbReference type="InterPro" id="IPR000719">
    <property type="entry name" value="Prot_kinase_dom"/>
</dbReference>
<reference evidence="19" key="1">
    <citation type="journal article" date="2019" name="Nat. Commun.">
        <title>Genome-wide association mapping of date palm fruit traits.</title>
        <authorList>
            <person name="Hazzouri K.M."/>
            <person name="Gros-Balthazard M."/>
            <person name="Flowers J.M."/>
            <person name="Copetti D."/>
            <person name="Lemansour A."/>
            <person name="Lebrun M."/>
            <person name="Masmoudi K."/>
            <person name="Ferrand S."/>
            <person name="Dhar M.I."/>
            <person name="Fresquez Z.A."/>
            <person name="Rosas U."/>
            <person name="Zhang J."/>
            <person name="Talag J."/>
            <person name="Lee S."/>
            <person name="Kudrna D."/>
            <person name="Powell R.F."/>
            <person name="Leitch I.J."/>
            <person name="Krueger R.R."/>
            <person name="Wing R.A."/>
            <person name="Amiri K.M.A."/>
            <person name="Purugganan M.D."/>
        </authorList>
    </citation>
    <scope>NUCLEOTIDE SEQUENCE [LARGE SCALE GENOMIC DNA]</scope>
    <source>
        <strain evidence="19">cv. Khalas</strain>
    </source>
</reference>
<dbReference type="SMART" id="SM00473">
    <property type="entry name" value="PAN_AP"/>
    <property type="match status" value="1"/>
</dbReference>
<dbReference type="InterPro" id="IPR001245">
    <property type="entry name" value="Ser-Thr/Tyr_kinase_cat_dom"/>
</dbReference>
<dbReference type="SMART" id="SM00220">
    <property type="entry name" value="S_TKc"/>
    <property type="match status" value="1"/>
</dbReference>
<evidence type="ECO:0000256" key="10">
    <source>
        <dbReference type="ARBA" id="ARBA00022989"/>
    </source>
</evidence>
<dbReference type="SMART" id="SM00108">
    <property type="entry name" value="B_lectin"/>
    <property type="match status" value="1"/>
</dbReference>
<evidence type="ECO:0000256" key="9">
    <source>
        <dbReference type="ARBA" id="ARBA00022840"/>
    </source>
</evidence>
<dbReference type="AlphaFoldDB" id="A0A8B8IZ79"/>
<keyword evidence="2" id="KW-1003">Cell membrane</keyword>
<evidence type="ECO:0000313" key="20">
    <source>
        <dbReference type="RefSeq" id="XP_026656103.2"/>
    </source>
</evidence>
<dbReference type="InterPro" id="IPR008271">
    <property type="entry name" value="Ser/Thr_kinase_AS"/>
</dbReference>
<dbReference type="CDD" id="cd14066">
    <property type="entry name" value="STKc_IRAK"/>
    <property type="match status" value="1"/>
</dbReference>
<evidence type="ECO:0000256" key="8">
    <source>
        <dbReference type="ARBA" id="ARBA00022777"/>
    </source>
</evidence>
<evidence type="ECO:0000256" key="12">
    <source>
        <dbReference type="ARBA" id="ARBA00023157"/>
    </source>
</evidence>
<dbReference type="InterPro" id="IPR036426">
    <property type="entry name" value="Bulb-type_lectin_dom_sf"/>
</dbReference>
<dbReference type="PANTHER" id="PTHR27002">
    <property type="entry name" value="RECEPTOR-LIKE SERINE/THREONINE-PROTEIN KINASE SD1-8"/>
    <property type="match status" value="1"/>
</dbReference>
<keyword evidence="10 15" id="KW-1133">Transmembrane helix</keyword>
<dbReference type="InterPro" id="IPR011009">
    <property type="entry name" value="Kinase-like_dom_sf"/>
</dbReference>
<feature type="domain" description="Protein kinase" evidence="16">
    <location>
        <begin position="766"/>
        <end position="1044"/>
    </location>
</feature>
<gene>
    <name evidence="20" type="primary">LOC103723978</name>
</gene>
<dbReference type="GO" id="GO:0051707">
    <property type="term" value="P:response to other organism"/>
    <property type="evidence" value="ECO:0007669"/>
    <property type="project" value="UniProtKB-ARBA"/>
</dbReference>
<organism evidence="19 20">
    <name type="scientific">Phoenix dactylifera</name>
    <name type="common">Date palm</name>
    <dbReference type="NCBI Taxonomy" id="42345"/>
    <lineage>
        <taxon>Eukaryota</taxon>
        <taxon>Viridiplantae</taxon>
        <taxon>Streptophyta</taxon>
        <taxon>Embryophyta</taxon>
        <taxon>Tracheophyta</taxon>
        <taxon>Spermatophyta</taxon>
        <taxon>Magnoliopsida</taxon>
        <taxon>Liliopsida</taxon>
        <taxon>Arecaceae</taxon>
        <taxon>Coryphoideae</taxon>
        <taxon>Phoeniceae</taxon>
        <taxon>Phoenix</taxon>
    </lineage>
</organism>
<dbReference type="Pfam" id="PF08276">
    <property type="entry name" value="PAN_2"/>
    <property type="match status" value="1"/>
</dbReference>
<dbReference type="GO" id="GO:0005524">
    <property type="term" value="F:ATP binding"/>
    <property type="evidence" value="ECO:0007669"/>
    <property type="project" value="UniProtKB-UniRule"/>
</dbReference>
<dbReference type="PROSITE" id="PS00108">
    <property type="entry name" value="PROTEIN_KINASE_ST"/>
    <property type="match status" value="2"/>
</dbReference>
<dbReference type="GO" id="GO:0005886">
    <property type="term" value="C:plasma membrane"/>
    <property type="evidence" value="ECO:0007669"/>
    <property type="project" value="UniProtKB-SubCell"/>
</dbReference>
<dbReference type="Gene3D" id="3.30.200.20">
    <property type="entry name" value="Phosphorylase Kinase, domain 1"/>
    <property type="match status" value="1"/>
</dbReference>
<keyword evidence="5 15" id="KW-0812">Transmembrane</keyword>
<dbReference type="InterPro" id="IPR000858">
    <property type="entry name" value="S_locus_glycoprot_dom"/>
</dbReference>
<evidence type="ECO:0000259" key="17">
    <source>
        <dbReference type="PROSITE" id="PS50927"/>
    </source>
</evidence>
<evidence type="ECO:0000256" key="13">
    <source>
        <dbReference type="ARBA" id="ARBA00023180"/>
    </source>
</evidence>
<dbReference type="GO" id="GO:0004674">
    <property type="term" value="F:protein serine/threonine kinase activity"/>
    <property type="evidence" value="ECO:0007669"/>
    <property type="project" value="UniProtKB-KW"/>
</dbReference>
<sequence>MLIYEYMHNRSLDTFIFDEGKRSLLSWQNRFAIILGIVRGLLYLHQDSRFRIIHRDLKAANVLLDREMNPKISDFGTARVFGDDQTDAHTRKVVGTFGYMSPEYAMDGILSIKLDVFSFGVLVLEIISGKRNKGFYQSEPQSNLITYAWKLWKEGKSFELLDESLEDLHNISEVLRCIQVALLCVQEQPRDRPMMSSVTMMLASENATLAEPKEPGFSTGRGSIDIITSRHSVNYITVTTEYHRNKQVKAMKAWPLSLLFLCSLLSPSIAGDTITPSTPLSDGETLVSAGGNFELGFFSRGNSKNKYLGIWYKNISTHTVVWVANREAPLTDRTGSLNISSDGNLILSNQTAKVFWSTNSSKASSPVAQLLDTGNFVLKEGNSDSYSFLWQSFDYPCDTLLPGMKLGLDLTTGLDRYLTTWKSTDDPSPGDYSFKLDPHGSPEFFIWKGSTKEYRNGPWNGIRFSGEPEMDSDSYFTFEFVDNSHEIYYMYQVADSSIISRFMLNQSMIQRYVWFNSTLGWSLYWSMPRDQCDYYAQCGPYGICNSNDSPICNCIHGFDPKSPQNWNLRDGRDGCVRKTRLDCQGDGFLKLTDVKLPDTSNSTVNESMSLEQCRESCLNNCSCVAYAAANISGGGSGCIIWGSNLIDIKQFVDGGQDLYVRLAASELNTSSNGGDQNKKKHATVIIVICITSGLLLLVSSGCYIWHKKFRKHSIKLGGRRQLSIDLALTALGPTQDHHPENEGNRGKELELPLFELSTIVIATDDFSIANKLGEGGFGAVYKGELEDGQGIAVKRLSRHSRQGTDEFKNEVMLIAKLQHVNLVRLLGCCMHGEDRMLIYEYMHNRSLDTIIFDKTKCALLTWQKRFNIIVGIARGLLYLHQDSRFRIIHRDLKASNVLLDKDMNPKISDFGVARIFGGDQSDAYTKRVVGTYGYMSPEYAMDGIFSVKSDVFSFGVLVLEIISGKKNRGIYSTEPNLNLLSHAWKLWKEGNSLELLDKSVGYSYSINEVLRCIQVGLLCVQDRAEDRPHMSTVILMLGSASAMLPLPKQPGYCSERSATDTEWSSSCTVNEITVTMLSGR</sequence>
<dbReference type="FunFam" id="3.30.200.20:FF:000418">
    <property type="entry name" value="G-type lectin S-receptor-like serine/threonine-protein kinase"/>
    <property type="match status" value="1"/>
</dbReference>
<dbReference type="CDD" id="cd01098">
    <property type="entry name" value="PAN_AP_plant"/>
    <property type="match status" value="1"/>
</dbReference>
<feature type="domain" description="Protein kinase" evidence="16">
    <location>
        <begin position="1"/>
        <end position="209"/>
    </location>
</feature>
<evidence type="ECO:0000256" key="14">
    <source>
        <dbReference type="PROSITE-ProRule" id="PRU10141"/>
    </source>
</evidence>
<dbReference type="GO" id="GO:0048544">
    <property type="term" value="P:recognition of pollen"/>
    <property type="evidence" value="ECO:0007669"/>
    <property type="project" value="InterPro"/>
</dbReference>
<evidence type="ECO:0000256" key="11">
    <source>
        <dbReference type="ARBA" id="ARBA00023136"/>
    </source>
</evidence>
<feature type="transmembrane region" description="Helical" evidence="15">
    <location>
        <begin position="684"/>
        <end position="705"/>
    </location>
</feature>
<comment type="subcellular location">
    <subcellularLocation>
        <location evidence="1">Cell membrane</location>
        <topology evidence="1">Single-pass type I membrane protein</topology>
    </subcellularLocation>
</comment>
<dbReference type="Pfam" id="PF01453">
    <property type="entry name" value="B_lectin"/>
    <property type="match status" value="1"/>
</dbReference>
<dbReference type="PANTHER" id="PTHR27002:SF443">
    <property type="entry name" value="RECEPTOR-LIKE SERINE_THREONINE-PROTEIN KINASE"/>
    <property type="match status" value="1"/>
</dbReference>
<evidence type="ECO:0000259" key="16">
    <source>
        <dbReference type="PROSITE" id="PS50011"/>
    </source>
</evidence>
<dbReference type="RefSeq" id="XP_026656103.2">
    <property type="nucleotide sequence ID" value="XM_026800302.2"/>
</dbReference>
<evidence type="ECO:0000256" key="15">
    <source>
        <dbReference type="SAM" id="Phobius"/>
    </source>
</evidence>
<dbReference type="PROSITE" id="PS50948">
    <property type="entry name" value="PAN"/>
    <property type="match status" value="1"/>
</dbReference>
<dbReference type="KEGG" id="pda:103723978"/>
<dbReference type="GeneID" id="103723978"/>
<evidence type="ECO:0000256" key="1">
    <source>
        <dbReference type="ARBA" id="ARBA00004251"/>
    </source>
</evidence>
<proteinExistence type="predicted"/>
<keyword evidence="11 15" id="KW-0472">Membrane</keyword>
<dbReference type="PROSITE" id="PS50011">
    <property type="entry name" value="PROTEIN_KINASE_DOM"/>
    <property type="match status" value="2"/>
</dbReference>
<keyword evidence="7 14" id="KW-0547">Nucleotide-binding</keyword>
<evidence type="ECO:0000259" key="18">
    <source>
        <dbReference type="PROSITE" id="PS50948"/>
    </source>
</evidence>
<evidence type="ECO:0000256" key="4">
    <source>
        <dbReference type="ARBA" id="ARBA00022679"/>
    </source>
</evidence>
<dbReference type="Gene3D" id="2.90.10.10">
    <property type="entry name" value="Bulb-type lectin domain"/>
    <property type="match status" value="1"/>
</dbReference>
<dbReference type="FunFam" id="2.90.10.10:FF:000004">
    <property type="entry name" value="G-type lectin S-receptor-like serine/threonine-protein kinase"/>
    <property type="match status" value="1"/>
</dbReference>
<keyword evidence="12" id="KW-1015">Disulfide bond</keyword>
<keyword evidence="3" id="KW-0723">Serine/threonine-protein kinase</keyword>
<evidence type="ECO:0000256" key="7">
    <source>
        <dbReference type="ARBA" id="ARBA00022741"/>
    </source>
</evidence>
<dbReference type="Proteomes" id="UP000228380">
    <property type="component" value="Chromosome 11"/>
</dbReference>
<accession>A0A8B8IZ79</accession>
<dbReference type="Pfam" id="PF07714">
    <property type="entry name" value="PK_Tyr_Ser-Thr"/>
    <property type="match status" value="1"/>
</dbReference>
<evidence type="ECO:0000256" key="5">
    <source>
        <dbReference type="ARBA" id="ARBA00022692"/>
    </source>
</evidence>
<keyword evidence="9 14" id="KW-0067">ATP-binding</keyword>
<feature type="domain" description="Apple" evidence="18">
    <location>
        <begin position="583"/>
        <end position="663"/>
    </location>
</feature>
<keyword evidence="8" id="KW-0418">Kinase</keyword>
<evidence type="ECO:0000256" key="3">
    <source>
        <dbReference type="ARBA" id="ARBA00022527"/>
    </source>
</evidence>
<evidence type="ECO:0000256" key="2">
    <source>
        <dbReference type="ARBA" id="ARBA00022475"/>
    </source>
</evidence>
<dbReference type="CDD" id="cd00028">
    <property type="entry name" value="B_lectin"/>
    <property type="match status" value="1"/>
</dbReference>
<feature type="domain" description="Bulb-type lectin" evidence="17">
    <location>
        <begin position="271"/>
        <end position="391"/>
    </location>
</feature>
<keyword evidence="4" id="KW-0808">Transferase</keyword>
<dbReference type="Gene3D" id="1.10.510.10">
    <property type="entry name" value="Transferase(Phosphotransferase) domain 1"/>
    <property type="match status" value="2"/>
</dbReference>
<dbReference type="InterPro" id="IPR001480">
    <property type="entry name" value="Bulb-type_lectin_dom"/>
</dbReference>
<protein>
    <submittedName>
        <fullName evidence="20">Receptor-like serine/threonine-protein kinase SD1-8</fullName>
    </submittedName>
</protein>
<dbReference type="OrthoDB" id="4062651at2759"/>
<dbReference type="Pfam" id="PF00069">
    <property type="entry name" value="Pkinase"/>
    <property type="match status" value="1"/>
</dbReference>
<name>A0A8B8IZ79_PHODC</name>
<feature type="binding site" evidence="14">
    <location>
        <position position="794"/>
    </location>
    <ligand>
        <name>ATP</name>
        <dbReference type="ChEBI" id="CHEBI:30616"/>
    </ligand>
</feature>
<evidence type="ECO:0000256" key="6">
    <source>
        <dbReference type="ARBA" id="ARBA00022729"/>
    </source>
</evidence>
<reference evidence="20" key="2">
    <citation type="submission" date="2025-08" db="UniProtKB">
        <authorList>
            <consortium name="RefSeq"/>
        </authorList>
    </citation>
    <scope>IDENTIFICATION</scope>
    <source>
        <tissue evidence="20">Young leaves</tissue>
    </source>
</reference>
<dbReference type="PROSITE" id="PS50927">
    <property type="entry name" value="BULB_LECTIN"/>
    <property type="match status" value="1"/>
</dbReference>
<dbReference type="Pfam" id="PF00954">
    <property type="entry name" value="S_locus_glycop"/>
    <property type="match status" value="1"/>
</dbReference>
<dbReference type="InterPro" id="IPR017441">
    <property type="entry name" value="Protein_kinase_ATP_BS"/>
</dbReference>
<dbReference type="SUPFAM" id="SSF51110">
    <property type="entry name" value="alpha-D-mannose-specific plant lectins"/>
    <property type="match status" value="1"/>
</dbReference>